<accession>X6MP16</accession>
<evidence type="ECO:0000256" key="1">
    <source>
        <dbReference type="SAM" id="Phobius"/>
    </source>
</evidence>
<feature type="transmembrane region" description="Helical" evidence="1">
    <location>
        <begin position="149"/>
        <end position="169"/>
    </location>
</feature>
<dbReference type="Proteomes" id="UP000023152">
    <property type="component" value="Unassembled WGS sequence"/>
</dbReference>
<proteinExistence type="predicted"/>
<dbReference type="EMBL" id="ASPP01019400">
    <property type="protein sequence ID" value="ETO15187.1"/>
    <property type="molecule type" value="Genomic_DNA"/>
</dbReference>
<dbReference type="OrthoDB" id="3732327at2759"/>
<comment type="caution">
    <text evidence="3">The sequence shown here is derived from an EMBL/GenBank/DDBJ whole genome shotgun (WGS) entry which is preliminary data.</text>
</comment>
<feature type="domain" description="Up-regulated in Daf-2" evidence="2">
    <location>
        <begin position="6"/>
        <end position="73"/>
    </location>
</feature>
<dbReference type="AlphaFoldDB" id="X6MP16"/>
<keyword evidence="1" id="KW-1133">Transmembrane helix</keyword>
<protein>
    <recommendedName>
        <fullName evidence="2">Up-regulated in Daf-2 domain-containing protein</fullName>
    </recommendedName>
</protein>
<name>X6MP16_RETFI</name>
<keyword evidence="1" id="KW-0472">Membrane</keyword>
<keyword evidence="4" id="KW-1185">Reference proteome</keyword>
<sequence>MSNGSTTVRVTNNYGCTLDSVTVYHKFRQDGSITDHTWYNVGKDETTSANFRVYYRVGFGALTDHDWWAVKFSIGDTEYAIDPCFESSGFKKCYLTKEDERGPVTITIKANSTDGIVISPYRSSNASTNYSSKPGGGLRCVTKNKAVQAIATTSLAVLTGGVGAAVVGATCKKKKKKKKEVGGDTKLRKSLRINPDGIELDDKVVELTVFSVWLCHGIAAAPGSVFSSVTGNSVTHWWVQLQTKNAWYCAQFAGSILELTKHSDPSEVTTRGKSCRKTDEKVNITKKFSSKPETRTMRDVVEFMRKYNGFYDLVSNNCQDFATTMYKWI</sequence>
<keyword evidence="1" id="KW-0812">Transmembrane</keyword>
<dbReference type="Gene3D" id="2.60.40.3820">
    <property type="match status" value="1"/>
</dbReference>
<reference evidence="3 4" key="1">
    <citation type="journal article" date="2013" name="Curr. Biol.">
        <title>The Genome of the Foraminiferan Reticulomyxa filosa.</title>
        <authorList>
            <person name="Glockner G."/>
            <person name="Hulsmann N."/>
            <person name="Schleicher M."/>
            <person name="Noegel A.A."/>
            <person name="Eichinger L."/>
            <person name="Gallinger C."/>
            <person name="Pawlowski J."/>
            <person name="Sierra R."/>
            <person name="Euteneuer U."/>
            <person name="Pillet L."/>
            <person name="Moustafa A."/>
            <person name="Platzer M."/>
            <person name="Groth M."/>
            <person name="Szafranski K."/>
            <person name="Schliwa M."/>
        </authorList>
    </citation>
    <scope>NUCLEOTIDE SEQUENCE [LARGE SCALE GENOMIC DNA]</scope>
</reference>
<evidence type="ECO:0000313" key="4">
    <source>
        <dbReference type="Proteomes" id="UP000023152"/>
    </source>
</evidence>
<organism evidence="3 4">
    <name type="scientific">Reticulomyxa filosa</name>
    <dbReference type="NCBI Taxonomy" id="46433"/>
    <lineage>
        <taxon>Eukaryota</taxon>
        <taxon>Sar</taxon>
        <taxon>Rhizaria</taxon>
        <taxon>Retaria</taxon>
        <taxon>Foraminifera</taxon>
        <taxon>Monothalamids</taxon>
        <taxon>Reticulomyxidae</taxon>
        <taxon>Reticulomyxa</taxon>
    </lineage>
</organism>
<dbReference type="Pfam" id="PF18457">
    <property type="entry name" value="PUD1_2"/>
    <property type="match status" value="1"/>
</dbReference>
<gene>
    <name evidence="3" type="ORF">RFI_22178</name>
</gene>
<evidence type="ECO:0000313" key="3">
    <source>
        <dbReference type="EMBL" id="ETO15187.1"/>
    </source>
</evidence>
<evidence type="ECO:0000259" key="2">
    <source>
        <dbReference type="Pfam" id="PF18457"/>
    </source>
</evidence>
<dbReference type="InterPro" id="IPR041157">
    <property type="entry name" value="PUD1/2"/>
</dbReference>